<dbReference type="SUPFAM" id="SSF47203">
    <property type="entry name" value="Acyl-CoA dehydrogenase C-terminal domain-like"/>
    <property type="match status" value="1"/>
</dbReference>
<gene>
    <name evidence="3" type="ORF">GPUH_LOCUS18254</name>
</gene>
<evidence type="ECO:0000313" key="3">
    <source>
        <dbReference type="EMBL" id="VDN31350.1"/>
    </source>
</evidence>
<evidence type="ECO:0000256" key="1">
    <source>
        <dbReference type="ARBA" id="ARBA00022630"/>
    </source>
</evidence>
<reference evidence="5" key="1">
    <citation type="submission" date="2016-06" db="UniProtKB">
        <authorList>
            <consortium name="WormBaseParasite"/>
        </authorList>
    </citation>
    <scope>IDENTIFICATION</scope>
</reference>
<evidence type="ECO:0000313" key="5">
    <source>
        <dbReference type="WBParaSite" id="GPUH_0001828001-mRNA-1"/>
    </source>
</evidence>
<organism evidence="5">
    <name type="scientific">Gongylonema pulchrum</name>
    <dbReference type="NCBI Taxonomy" id="637853"/>
    <lineage>
        <taxon>Eukaryota</taxon>
        <taxon>Metazoa</taxon>
        <taxon>Ecdysozoa</taxon>
        <taxon>Nematoda</taxon>
        <taxon>Chromadorea</taxon>
        <taxon>Rhabditida</taxon>
        <taxon>Spirurina</taxon>
        <taxon>Spiruromorpha</taxon>
        <taxon>Spiruroidea</taxon>
        <taxon>Gongylonematidae</taxon>
        <taxon>Gongylonema</taxon>
    </lineage>
</organism>
<dbReference type="Pfam" id="PF00441">
    <property type="entry name" value="Acyl-CoA_dh_1"/>
    <property type="match status" value="1"/>
</dbReference>
<feature type="domain" description="Acyl-CoA dehydrogenase/oxidase C-terminal" evidence="2">
    <location>
        <begin position="1"/>
        <end position="115"/>
    </location>
</feature>
<dbReference type="PANTHER" id="PTHR43884:SF11">
    <property type="entry name" value="VERY LONG-CHAIN SPECIFIC ACYL-COA DEHYDROGENASE, MITOCHONDRIAL"/>
    <property type="match status" value="1"/>
</dbReference>
<proteinExistence type="predicted"/>
<dbReference type="GO" id="GO:0000062">
    <property type="term" value="F:fatty-acyl-CoA binding"/>
    <property type="evidence" value="ECO:0007669"/>
    <property type="project" value="TreeGrafter"/>
</dbReference>
<dbReference type="AlphaFoldDB" id="A0A183EBB4"/>
<sequence length="206" mass="23020">MNILNNGRFGIPAACTGSMVYCIHKTIAHVSERAQFGRKLKEFGNVQEQLIDMVLRHYATESLVYMLSGTMDRGVQDYQLEAAVGKIMASENAWNVCDRAIQLHGGMGYMRECERQWELVRLADAAIDIYSTAAVLSRCSRAAALQQSAFDCERKLAELYTKQACARVNLLMTDILTRTGEVDQIKTISDEIFKAGALTSLHPLDY</sequence>
<dbReference type="InterPro" id="IPR009075">
    <property type="entry name" value="AcylCo_DH/oxidase_C"/>
</dbReference>
<protein>
    <submittedName>
        <fullName evidence="5">Acyl-CoA_dh_1 domain-containing protein</fullName>
    </submittedName>
</protein>
<name>A0A183EBB4_9BILA</name>
<dbReference type="GO" id="GO:0017099">
    <property type="term" value="F:very-long-chain fatty acyl-CoA dehydrogenase activity"/>
    <property type="evidence" value="ECO:0007669"/>
    <property type="project" value="TreeGrafter"/>
</dbReference>
<accession>A0A183EBB4</accession>
<evidence type="ECO:0000313" key="4">
    <source>
        <dbReference type="Proteomes" id="UP000271098"/>
    </source>
</evidence>
<dbReference type="PANTHER" id="PTHR43884">
    <property type="entry name" value="ACYL-COA DEHYDROGENASE"/>
    <property type="match status" value="1"/>
</dbReference>
<evidence type="ECO:0000259" key="2">
    <source>
        <dbReference type="Pfam" id="PF00441"/>
    </source>
</evidence>
<dbReference type="WBParaSite" id="GPUH_0001828001-mRNA-1">
    <property type="protein sequence ID" value="GPUH_0001828001-mRNA-1"/>
    <property type="gene ID" value="GPUH_0001828001"/>
</dbReference>
<dbReference type="Gene3D" id="1.20.140.10">
    <property type="entry name" value="Butyryl-CoA Dehydrogenase, subunit A, domain 3"/>
    <property type="match status" value="2"/>
</dbReference>
<reference evidence="3 4" key="2">
    <citation type="submission" date="2018-11" db="EMBL/GenBank/DDBJ databases">
        <authorList>
            <consortium name="Pathogen Informatics"/>
        </authorList>
    </citation>
    <scope>NUCLEOTIDE SEQUENCE [LARGE SCALE GENOMIC DNA]</scope>
</reference>
<keyword evidence="4" id="KW-1185">Reference proteome</keyword>
<dbReference type="InterPro" id="IPR036250">
    <property type="entry name" value="AcylCo_DH-like_C"/>
</dbReference>
<dbReference type="EMBL" id="UYRT01086447">
    <property type="protein sequence ID" value="VDN31350.1"/>
    <property type="molecule type" value="Genomic_DNA"/>
</dbReference>
<dbReference type="Proteomes" id="UP000271098">
    <property type="component" value="Unassembled WGS sequence"/>
</dbReference>
<keyword evidence="1" id="KW-0285">Flavoprotein</keyword>
<dbReference type="OrthoDB" id="2588832at2759"/>